<reference evidence="1" key="2">
    <citation type="submission" date="2012-05" db="EMBL/GenBank/DDBJ databases">
        <title>The Genome Annotation of Fusarium oxysporum PHW808.</title>
        <authorList>
            <consortium name="The Broad Institute Genomics Platform"/>
            <person name="Ma L.-J."/>
            <person name="Corby-Kistler H."/>
            <person name="Broz K."/>
            <person name="Gale L.R."/>
            <person name="Jonkers W."/>
            <person name="O'Donnell K."/>
            <person name="Ploetz R."/>
            <person name="Steinberg C."/>
            <person name="Schwartz D.C."/>
            <person name="VanEtten H."/>
            <person name="Zhou S."/>
            <person name="Young S.K."/>
            <person name="Zeng Q."/>
            <person name="Gargeya S."/>
            <person name="Fitzgerald M."/>
            <person name="Abouelleil A."/>
            <person name="Alvarado L."/>
            <person name="Chapman S.B."/>
            <person name="Gainer-Dewar J."/>
            <person name="Goldberg J."/>
            <person name="Griggs A."/>
            <person name="Gujja S."/>
            <person name="Hansen M."/>
            <person name="Howarth C."/>
            <person name="Imamovic A."/>
            <person name="Ireland A."/>
            <person name="Larimer J."/>
            <person name="McCowan C."/>
            <person name="Murphy C."/>
            <person name="Pearson M."/>
            <person name="Poon T.W."/>
            <person name="Priest M."/>
            <person name="Roberts A."/>
            <person name="Saif S."/>
            <person name="Shea T."/>
            <person name="Sykes S."/>
            <person name="Wortman J."/>
            <person name="Nusbaum C."/>
            <person name="Birren B."/>
        </authorList>
    </citation>
    <scope>NUCLEOTIDE SEQUENCE</scope>
    <source>
        <strain evidence="1">54008</strain>
    </source>
</reference>
<sequence length="50" mass="5708">MQLEVLPPIREVAYNWQCCYCCHGWMNLATSPACEQCGHLRCGSCTYSYS</sequence>
<gene>
    <name evidence="1" type="ORF">FOPG_13762</name>
</gene>
<dbReference type="AlphaFoldDB" id="X0IB02"/>
<reference evidence="1" key="1">
    <citation type="submission" date="2011-11" db="EMBL/GenBank/DDBJ databases">
        <title>The Genome Sequence of Fusarium oxysporum PHW808.</title>
        <authorList>
            <consortium name="The Broad Institute Genome Sequencing Platform"/>
            <person name="Ma L.-J."/>
            <person name="Gale L.R."/>
            <person name="Schwartz D.C."/>
            <person name="Zhou S."/>
            <person name="Corby-Kistler H."/>
            <person name="Young S.K."/>
            <person name="Zeng Q."/>
            <person name="Gargeya S."/>
            <person name="Fitzgerald M."/>
            <person name="Haas B."/>
            <person name="Abouelleil A."/>
            <person name="Alvarado L."/>
            <person name="Arachchi H.M."/>
            <person name="Berlin A."/>
            <person name="Brown A."/>
            <person name="Chapman S.B."/>
            <person name="Chen Z."/>
            <person name="Dunbar C."/>
            <person name="Freedman E."/>
            <person name="Gearin G."/>
            <person name="Goldberg J."/>
            <person name="Griggs A."/>
            <person name="Gujja S."/>
            <person name="Heiman D."/>
            <person name="Howarth C."/>
            <person name="Larson L."/>
            <person name="Lui A."/>
            <person name="MacDonald P.J.P."/>
            <person name="Montmayeur A."/>
            <person name="Murphy C."/>
            <person name="Neiman D."/>
            <person name="Pearson M."/>
            <person name="Priest M."/>
            <person name="Roberts A."/>
            <person name="Saif S."/>
            <person name="Shea T."/>
            <person name="Shenoy N."/>
            <person name="Sisk P."/>
            <person name="Stolte C."/>
            <person name="Sykes S."/>
            <person name="Wortman J."/>
            <person name="Nusbaum C."/>
            <person name="Birren B."/>
        </authorList>
    </citation>
    <scope>NUCLEOTIDE SEQUENCE [LARGE SCALE GENOMIC DNA]</scope>
    <source>
        <strain evidence="1">54008</strain>
    </source>
</reference>
<dbReference type="EMBL" id="JH658904">
    <property type="protein sequence ID" value="EXL70394.1"/>
    <property type="molecule type" value="Genomic_DNA"/>
</dbReference>
<evidence type="ECO:0000313" key="1">
    <source>
        <dbReference type="EMBL" id="EXL70394.1"/>
    </source>
</evidence>
<name>X0IB02_FUSOX</name>
<dbReference type="Proteomes" id="UP000030676">
    <property type="component" value="Unassembled WGS sequence"/>
</dbReference>
<dbReference type="HOGENOM" id="CLU_3125132_0_0_1"/>
<evidence type="ECO:0008006" key="2">
    <source>
        <dbReference type="Google" id="ProtNLM"/>
    </source>
</evidence>
<protein>
    <recommendedName>
        <fullName evidence="2">RanBP2-type domain-containing protein</fullName>
    </recommendedName>
</protein>
<accession>X0IB02</accession>
<organism evidence="1">
    <name type="scientific">Fusarium oxysporum f. sp. conglutinans race 2 54008</name>
    <dbReference type="NCBI Taxonomy" id="1089457"/>
    <lineage>
        <taxon>Eukaryota</taxon>
        <taxon>Fungi</taxon>
        <taxon>Dikarya</taxon>
        <taxon>Ascomycota</taxon>
        <taxon>Pezizomycotina</taxon>
        <taxon>Sordariomycetes</taxon>
        <taxon>Hypocreomycetidae</taxon>
        <taxon>Hypocreales</taxon>
        <taxon>Nectriaceae</taxon>
        <taxon>Fusarium</taxon>
        <taxon>Fusarium oxysporum species complex</taxon>
    </lineage>
</organism>
<proteinExistence type="predicted"/>